<comment type="caution">
    <text evidence="11">The sequence shown here is derived from an EMBL/GenBank/DDBJ whole genome shotgun (WGS) entry which is preliminary data.</text>
</comment>
<evidence type="ECO:0000256" key="3">
    <source>
        <dbReference type="ARBA" id="ARBA00022723"/>
    </source>
</evidence>
<dbReference type="Proteomes" id="UP000028002">
    <property type="component" value="Unassembled WGS sequence"/>
</dbReference>
<dbReference type="PATRIC" id="fig|1393735.3.peg.3103"/>
<dbReference type="EMBL" id="JGVH01000051">
    <property type="protein sequence ID" value="KER02347.1"/>
    <property type="molecule type" value="Genomic_DNA"/>
</dbReference>
<comment type="catalytic activity">
    <reaction evidence="8">
        <text>a 3'-end 3'-phospho-ribonucleotide-RNA + a 5'-end dephospho-ribonucleoside-RNA + GTP = a ribonucleotidyl-ribonucleotide-RNA + GMP + diphosphate</text>
        <dbReference type="Rhea" id="RHEA:68076"/>
        <dbReference type="Rhea" id="RHEA-COMP:10463"/>
        <dbReference type="Rhea" id="RHEA-COMP:13936"/>
        <dbReference type="Rhea" id="RHEA-COMP:17355"/>
        <dbReference type="ChEBI" id="CHEBI:33019"/>
        <dbReference type="ChEBI" id="CHEBI:37565"/>
        <dbReference type="ChEBI" id="CHEBI:58115"/>
        <dbReference type="ChEBI" id="CHEBI:83062"/>
        <dbReference type="ChEBI" id="CHEBI:138284"/>
        <dbReference type="ChEBI" id="CHEBI:173118"/>
        <dbReference type="EC" id="6.5.1.8"/>
    </reaction>
</comment>
<name>A0A081RUJ4_PHOTE</name>
<keyword evidence="7 10" id="KW-0464">Manganese</keyword>
<protein>
    <recommendedName>
        <fullName evidence="1">3'-phosphate/5'-hydroxy nucleic acid ligase</fullName>
        <ecNumber evidence="1">6.5.1.8</ecNumber>
    </recommendedName>
</protein>
<keyword evidence="5" id="KW-0692">RNA repair</keyword>
<proteinExistence type="predicted"/>
<dbReference type="InterPro" id="IPR052915">
    <property type="entry name" value="RtcB-like"/>
</dbReference>
<dbReference type="Gene3D" id="3.90.1860.10">
    <property type="entry name" value="tRNA-splicing ligase RtcB"/>
    <property type="match status" value="2"/>
</dbReference>
<evidence type="ECO:0000313" key="11">
    <source>
        <dbReference type="EMBL" id="KER02347.1"/>
    </source>
</evidence>
<evidence type="ECO:0000256" key="5">
    <source>
        <dbReference type="ARBA" id="ARBA00022800"/>
    </source>
</evidence>
<feature type="binding site" evidence="10">
    <location>
        <position position="170"/>
    </location>
    <ligand>
        <name>Mn(2+)</name>
        <dbReference type="ChEBI" id="CHEBI:29035"/>
        <label>2</label>
    </ligand>
</feature>
<dbReference type="PANTHER" id="PTHR43749">
    <property type="entry name" value="RNA-SPLICING LIGASE RTCB"/>
    <property type="match status" value="1"/>
</dbReference>
<evidence type="ECO:0000313" key="12">
    <source>
        <dbReference type="Proteomes" id="UP000028002"/>
    </source>
</evidence>
<dbReference type="GO" id="GO:0006281">
    <property type="term" value="P:DNA repair"/>
    <property type="evidence" value="ECO:0007669"/>
    <property type="project" value="TreeGrafter"/>
</dbReference>
<evidence type="ECO:0000256" key="1">
    <source>
        <dbReference type="ARBA" id="ARBA00012726"/>
    </source>
</evidence>
<evidence type="ECO:0000256" key="8">
    <source>
        <dbReference type="ARBA" id="ARBA00047746"/>
    </source>
</evidence>
<evidence type="ECO:0000256" key="7">
    <source>
        <dbReference type="ARBA" id="ARBA00023211"/>
    </source>
</evidence>
<dbReference type="GO" id="GO:0170057">
    <property type="term" value="F:RNA ligase (GTP) activity"/>
    <property type="evidence" value="ECO:0007669"/>
    <property type="project" value="UniProtKB-EC"/>
</dbReference>
<dbReference type="InterPro" id="IPR036025">
    <property type="entry name" value="RtcB-like_sf"/>
</dbReference>
<dbReference type="GO" id="GO:0003909">
    <property type="term" value="F:DNA ligase activity"/>
    <property type="evidence" value="ECO:0007669"/>
    <property type="project" value="TreeGrafter"/>
</dbReference>
<dbReference type="InterPro" id="IPR001233">
    <property type="entry name" value="RtcB"/>
</dbReference>
<feature type="binding site" evidence="10">
    <location>
        <position position="153"/>
    </location>
    <ligand>
        <name>Mn(2+)</name>
        <dbReference type="ChEBI" id="CHEBI:29035"/>
        <label>1</label>
    </ligand>
</feature>
<organism evidence="11 12">
    <name type="scientific">Photorhabdus temperata subsp. temperata Meg1</name>
    <dbReference type="NCBI Taxonomy" id="1393735"/>
    <lineage>
        <taxon>Bacteria</taxon>
        <taxon>Pseudomonadati</taxon>
        <taxon>Pseudomonadota</taxon>
        <taxon>Gammaproteobacteria</taxon>
        <taxon>Enterobacterales</taxon>
        <taxon>Morganellaceae</taxon>
        <taxon>Photorhabdus</taxon>
    </lineage>
</organism>
<evidence type="ECO:0000256" key="4">
    <source>
        <dbReference type="ARBA" id="ARBA00022741"/>
    </source>
</evidence>
<dbReference type="AlphaFoldDB" id="A0A081RUJ4"/>
<dbReference type="GO" id="GO:0042245">
    <property type="term" value="P:RNA repair"/>
    <property type="evidence" value="ECO:0007669"/>
    <property type="project" value="UniProtKB-KW"/>
</dbReference>
<keyword evidence="6 9" id="KW-0342">GTP-binding</keyword>
<dbReference type="SUPFAM" id="SSF103365">
    <property type="entry name" value="Hypothetical protein PH1602"/>
    <property type="match status" value="2"/>
</dbReference>
<gene>
    <name evidence="11" type="ORF">MEG1DRAFT_03048</name>
</gene>
<keyword evidence="2" id="KW-0436">Ligase</keyword>
<comment type="cofactor">
    <cofactor evidence="10">
        <name>Mn(2+)</name>
        <dbReference type="ChEBI" id="CHEBI:29035"/>
    </cofactor>
    <text evidence="10">Binds 2 manganese ions per subunit.</text>
</comment>
<evidence type="ECO:0000256" key="10">
    <source>
        <dbReference type="PIRSR" id="PIRSR601233-3"/>
    </source>
</evidence>
<sequence>MRTNDYELMTAPNSAPVKMWTHGVPVEADAREQRLNTAKMPFIFSKLAVMPDVHIGKSSTIGCGMMAVRTSLNAKDLPDNLYAIRHAIKIAVPHSRTVNHTGHNKGSWQKPPETADHHWSTLQAGFKRLTDKYPQLLKTNNHQHVSTLGTGNHFIELCLDESDRVWMMLHNGSRGVGNAIGNLLECRKDSDVIDEIPMAYKDIEAVIAAQSSLVEIVHPLRQVVCVKG</sequence>
<dbReference type="GO" id="GO:0006396">
    <property type="term" value="P:RNA processing"/>
    <property type="evidence" value="ECO:0007669"/>
    <property type="project" value="InterPro"/>
</dbReference>
<evidence type="ECO:0000256" key="9">
    <source>
        <dbReference type="PIRSR" id="PIRSR601233-2"/>
    </source>
</evidence>
<reference evidence="11 12" key="1">
    <citation type="submission" date="2014-03" db="EMBL/GenBank/DDBJ databases">
        <title>Draft Genome of Photorhabdus temperata Meg1.</title>
        <authorList>
            <person name="Hurst S.G.IV."/>
            <person name="Morris K."/>
            <person name="Thomas K."/>
            <person name="Tisa L.S."/>
        </authorList>
    </citation>
    <scope>NUCLEOTIDE SEQUENCE [LARGE SCALE GENOMIC DNA]</scope>
    <source>
        <strain evidence="11 12">Meg1</strain>
    </source>
</reference>
<keyword evidence="3 10" id="KW-0479">Metal-binding</keyword>
<feature type="binding site" evidence="9">
    <location>
        <begin position="152"/>
        <end position="156"/>
    </location>
    <ligand>
        <name>GMP</name>
        <dbReference type="ChEBI" id="CHEBI:58115"/>
    </ligand>
</feature>
<dbReference type="PANTHER" id="PTHR43749:SF2">
    <property type="entry name" value="RNA-SPLICING LIGASE RTCB"/>
    <property type="match status" value="1"/>
</dbReference>
<dbReference type="GO" id="GO:0005525">
    <property type="term" value="F:GTP binding"/>
    <property type="evidence" value="ECO:0007669"/>
    <property type="project" value="UniProtKB-KW"/>
</dbReference>
<dbReference type="RefSeq" id="WP_021324967.1">
    <property type="nucleotide sequence ID" value="NZ_CAWLUD010000051.1"/>
</dbReference>
<dbReference type="EC" id="6.5.1.8" evidence="1"/>
<dbReference type="GO" id="GO:0030145">
    <property type="term" value="F:manganese ion binding"/>
    <property type="evidence" value="ECO:0007669"/>
    <property type="project" value="TreeGrafter"/>
</dbReference>
<evidence type="ECO:0000256" key="2">
    <source>
        <dbReference type="ARBA" id="ARBA00022598"/>
    </source>
</evidence>
<dbReference type="Pfam" id="PF01139">
    <property type="entry name" value="RtcB"/>
    <property type="match status" value="2"/>
</dbReference>
<evidence type="ECO:0000256" key="6">
    <source>
        <dbReference type="ARBA" id="ARBA00023134"/>
    </source>
</evidence>
<keyword evidence="4 9" id="KW-0547">Nucleotide-binding</keyword>
<accession>A0A081RUJ4</accession>